<dbReference type="GO" id="GO:0016020">
    <property type="term" value="C:membrane"/>
    <property type="evidence" value="ECO:0007669"/>
    <property type="project" value="UniProtKB-SubCell"/>
</dbReference>
<evidence type="ECO:0000313" key="7">
    <source>
        <dbReference type="EMBL" id="SVC86865.1"/>
    </source>
</evidence>
<accession>A0A382QPL6</accession>
<evidence type="ECO:0000256" key="4">
    <source>
        <dbReference type="ARBA" id="ARBA00023136"/>
    </source>
</evidence>
<evidence type="ECO:0000256" key="5">
    <source>
        <dbReference type="SAM" id="Phobius"/>
    </source>
</evidence>
<dbReference type="Gene3D" id="1.20.1250.20">
    <property type="entry name" value="MFS general substrate transporter like domains"/>
    <property type="match status" value="1"/>
</dbReference>
<gene>
    <name evidence="7" type="ORF">METZ01_LOCUS339719</name>
</gene>
<dbReference type="PROSITE" id="PS00216">
    <property type="entry name" value="SUGAR_TRANSPORT_1"/>
    <property type="match status" value="1"/>
</dbReference>
<organism evidence="7">
    <name type="scientific">marine metagenome</name>
    <dbReference type="NCBI Taxonomy" id="408172"/>
    <lineage>
        <taxon>unclassified sequences</taxon>
        <taxon>metagenomes</taxon>
        <taxon>ecological metagenomes</taxon>
    </lineage>
</organism>
<dbReference type="InterPro" id="IPR053160">
    <property type="entry name" value="MFS_DHA3_Transporter"/>
</dbReference>
<dbReference type="PROSITE" id="PS50850">
    <property type="entry name" value="MFS"/>
    <property type="match status" value="1"/>
</dbReference>
<feature type="non-terminal residue" evidence="7">
    <location>
        <position position="1"/>
    </location>
</feature>
<sequence>VVSVSDAEKKKWSNNIWRYGAFKFFVDFQLWLPIWVIYLNETRGLSLTEITLLDVPFWLLLIILEVPTGIVADRWGRKVSLCYGAAINAVAVLVFGLAGNIAILFISYSVWAVAWTLFSGADSAFVYDSLKA</sequence>
<feature type="non-terminal residue" evidence="7">
    <location>
        <position position="132"/>
    </location>
</feature>
<feature type="transmembrane region" description="Helical" evidence="5">
    <location>
        <begin position="20"/>
        <end position="38"/>
    </location>
</feature>
<protein>
    <recommendedName>
        <fullName evidence="6">Major facilitator superfamily (MFS) profile domain-containing protein</fullName>
    </recommendedName>
</protein>
<dbReference type="SUPFAM" id="SSF103473">
    <property type="entry name" value="MFS general substrate transporter"/>
    <property type="match status" value="1"/>
</dbReference>
<feature type="domain" description="Major facilitator superfamily (MFS) profile" evidence="6">
    <location>
        <begin position="1"/>
        <end position="132"/>
    </location>
</feature>
<dbReference type="EMBL" id="UINC01115666">
    <property type="protein sequence ID" value="SVC86865.1"/>
    <property type="molecule type" value="Genomic_DNA"/>
</dbReference>
<dbReference type="InterPro" id="IPR036259">
    <property type="entry name" value="MFS_trans_sf"/>
</dbReference>
<evidence type="ECO:0000256" key="3">
    <source>
        <dbReference type="ARBA" id="ARBA00022989"/>
    </source>
</evidence>
<feature type="transmembrane region" description="Helical" evidence="5">
    <location>
        <begin position="50"/>
        <end position="71"/>
    </location>
</feature>
<dbReference type="PANTHER" id="PTHR23530:SF1">
    <property type="entry name" value="PERMEASE, MAJOR FACILITATOR SUPERFAMILY-RELATED"/>
    <property type="match status" value="1"/>
</dbReference>
<proteinExistence type="predicted"/>
<evidence type="ECO:0000256" key="1">
    <source>
        <dbReference type="ARBA" id="ARBA00004141"/>
    </source>
</evidence>
<reference evidence="7" key="1">
    <citation type="submission" date="2018-05" db="EMBL/GenBank/DDBJ databases">
        <authorList>
            <person name="Lanie J.A."/>
            <person name="Ng W.-L."/>
            <person name="Kazmierczak K.M."/>
            <person name="Andrzejewski T.M."/>
            <person name="Davidsen T.M."/>
            <person name="Wayne K.J."/>
            <person name="Tettelin H."/>
            <person name="Glass J.I."/>
            <person name="Rusch D."/>
            <person name="Podicherti R."/>
            <person name="Tsui H.-C.T."/>
            <person name="Winkler M.E."/>
        </authorList>
    </citation>
    <scope>NUCLEOTIDE SEQUENCE</scope>
</reference>
<dbReference type="InterPro" id="IPR020846">
    <property type="entry name" value="MFS_dom"/>
</dbReference>
<keyword evidence="4 5" id="KW-0472">Membrane</keyword>
<comment type="subcellular location">
    <subcellularLocation>
        <location evidence="1">Membrane</location>
        <topology evidence="1">Multi-pass membrane protein</topology>
    </subcellularLocation>
</comment>
<keyword evidence="3 5" id="KW-1133">Transmembrane helix</keyword>
<dbReference type="InterPro" id="IPR005829">
    <property type="entry name" value="Sugar_transporter_CS"/>
</dbReference>
<name>A0A382QPL6_9ZZZZ</name>
<dbReference type="GO" id="GO:0022857">
    <property type="term" value="F:transmembrane transporter activity"/>
    <property type="evidence" value="ECO:0007669"/>
    <property type="project" value="InterPro"/>
</dbReference>
<evidence type="ECO:0000259" key="6">
    <source>
        <dbReference type="PROSITE" id="PS50850"/>
    </source>
</evidence>
<dbReference type="PANTHER" id="PTHR23530">
    <property type="entry name" value="TRANSPORT PROTEIN-RELATED"/>
    <property type="match status" value="1"/>
</dbReference>
<feature type="transmembrane region" description="Helical" evidence="5">
    <location>
        <begin position="83"/>
        <end position="106"/>
    </location>
</feature>
<evidence type="ECO:0000256" key="2">
    <source>
        <dbReference type="ARBA" id="ARBA00022692"/>
    </source>
</evidence>
<dbReference type="AlphaFoldDB" id="A0A382QPL6"/>
<keyword evidence="2 5" id="KW-0812">Transmembrane</keyword>